<dbReference type="AlphaFoldDB" id="A0A0F9JTB9"/>
<dbReference type="EMBL" id="LAZR01017004">
    <property type="protein sequence ID" value="KKM02178.1"/>
    <property type="molecule type" value="Genomic_DNA"/>
</dbReference>
<dbReference type="GO" id="GO:0004540">
    <property type="term" value="F:RNA nuclease activity"/>
    <property type="evidence" value="ECO:0007669"/>
    <property type="project" value="InterPro"/>
</dbReference>
<sequence>MADRTYVYIDGESHYIRSQEAWRAIHGTDACLEHLRYTNPPDEQLILVIPKAKVFWTRKFNPGVDRAVYFTGVACDESALHHIKVKLRNFDLEPHVVPERKDRAAQRENVRNTQRYIEKPKGVDIALAVRMLHDAYYNAFQACHLYTSDVDFLPAIREVRAVGKRVFVHGYKNGLSRESELLHVPDQFTDLEETLRADCRMLPSAEAPLR</sequence>
<organism evidence="2">
    <name type="scientific">marine sediment metagenome</name>
    <dbReference type="NCBI Taxonomy" id="412755"/>
    <lineage>
        <taxon>unclassified sequences</taxon>
        <taxon>metagenomes</taxon>
        <taxon>ecological metagenomes</taxon>
    </lineage>
</organism>
<protein>
    <recommendedName>
        <fullName evidence="1">NYN domain-containing protein</fullName>
    </recommendedName>
</protein>
<accession>A0A0F9JTB9</accession>
<evidence type="ECO:0000313" key="2">
    <source>
        <dbReference type="EMBL" id="KKM02178.1"/>
    </source>
</evidence>
<feature type="domain" description="NYN" evidence="1">
    <location>
        <begin position="5"/>
        <end position="192"/>
    </location>
</feature>
<comment type="caution">
    <text evidence="2">The sequence shown here is derived from an EMBL/GenBank/DDBJ whole genome shotgun (WGS) entry which is preliminary data.</text>
</comment>
<dbReference type="Pfam" id="PF01936">
    <property type="entry name" value="NYN"/>
    <property type="match status" value="1"/>
</dbReference>
<gene>
    <name evidence="2" type="ORF">LCGC14_1787020</name>
</gene>
<name>A0A0F9JTB9_9ZZZZ</name>
<proteinExistence type="predicted"/>
<evidence type="ECO:0000259" key="1">
    <source>
        <dbReference type="Pfam" id="PF01936"/>
    </source>
</evidence>
<dbReference type="Gene3D" id="3.40.50.1010">
    <property type="entry name" value="5'-nuclease"/>
    <property type="match status" value="1"/>
</dbReference>
<reference evidence="2" key="1">
    <citation type="journal article" date="2015" name="Nature">
        <title>Complex archaea that bridge the gap between prokaryotes and eukaryotes.</title>
        <authorList>
            <person name="Spang A."/>
            <person name="Saw J.H."/>
            <person name="Jorgensen S.L."/>
            <person name="Zaremba-Niedzwiedzka K."/>
            <person name="Martijn J."/>
            <person name="Lind A.E."/>
            <person name="van Eijk R."/>
            <person name="Schleper C."/>
            <person name="Guy L."/>
            <person name="Ettema T.J."/>
        </authorList>
    </citation>
    <scope>NUCLEOTIDE SEQUENCE</scope>
</reference>
<dbReference type="InterPro" id="IPR021139">
    <property type="entry name" value="NYN"/>
</dbReference>